<dbReference type="RefSeq" id="WP_091911914.1">
    <property type="nucleotide sequence ID" value="NZ_FNLO01000013.1"/>
</dbReference>
<dbReference type="Gene3D" id="3.30.1780.10">
    <property type="entry name" value="ornithine cyclodeaminase, domain 1"/>
    <property type="match status" value="1"/>
</dbReference>
<proteinExistence type="predicted"/>
<dbReference type="Gene3D" id="3.40.50.720">
    <property type="entry name" value="NAD(P)-binding Rossmann-like Domain"/>
    <property type="match status" value="1"/>
</dbReference>
<sequence length="321" mass="34275">MLILSETELASMSFDAHALVDALDAAFRCGPEQSITGLKAQTPGIDGGVFQALPAVLANERRASLKWISVAGGECAGPRIRTTTLFSDAVTGETLALMSSSRLTAIRTAAMSALAARHLWHADPARMASGNLSIGFLGCGVQALAHLDMFASLYPQIRTVLAHAPSSGERFAEQARARGFNAYAERDAARVIREADLVISSVPMRAGQLAPHYDATMLKPTAFASFVDLGRPWIPLDLDTRQPVFTDYVVQSDSLVRQGKMKFVARFAGDLYTLARGEHCLADGQAAIYVFGGLGMCDTVISQIAYRQALSSGIGTHVEIA</sequence>
<accession>A0A1H2PU92</accession>
<evidence type="ECO:0000313" key="1">
    <source>
        <dbReference type="EMBL" id="SDV50728.1"/>
    </source>
</evidence>
<organism evidence="1 2">
    <name type="scientific">Chitinasiproducens palmae</name>
    <dbReference type="NCBI Taxonomy" id="1770053"/>
    <lineage>
        <taxon>Bacteria</taxon>
        <taxon>Pseudomonadati</taxon>
        <taxon>Pseudomonadota</taxon>
        <taxon>Betaproteobacteria</taxon>
        <taxon>Burkholderiales</taxon>
        <taxon>Burkholderiaceae</taxon>
        <taxon>Chitinasiproducens</taxon>
    </lineage>
</organism>
<name>A0A1H2PU92_9BURK</name>
<reference evidence="2" key="1">
    <citation type="submission" date="2016-09" db="EMBL/GenBank/DDBJ databases">
        <authorList>
            <person name="Varghese N."/>
            <person name="Submissions S."/>
        </authorList>
    </citation>
    <scope>NUCLEOTIDE SEQUENCE [LARGE SCALE GENOMIC DNA]</scope>
    <source>
        <strain evidence="2">JS23</strain>
    </source>
</reference>
<dbReference type="PANTHER" id="PTHR13812">
    <property type="entry name" value="KETIMINE REDUCTASE MU-CRYSTALLIN"/>
    <property type="match status" value="1"/>
</dbReference>
<dbReference type="Proteomes" id="UP000243719">
    <property type="component" value="Unassembled WGS sequence"/>
</dbReference>
<dbReference type="STRING" id="1770053.SAMN05216551_11349"/>
<keyword evidence="2" id="KW-1185">Reference proteome</keyword>
<dbReference type="Pfam" id="PF02423">
    <property type="entry name" value="OCD_Mu_crystall"/>
    <property type="match status" value="1"/>
</dbReference>
<dbReference type="AlphaFoldDB" id="A0A1H2PU92"/>
<dbReference type="OrthoDB" id="5293744at2"/>
<dbReference type="InterPro" id="IPR023401">
    <property type="entry name" value="ODC_N"/>
</dbReference>
<evidence type="ECO:0000313" key="2">
    <source>
        <dbReference type="Proteomes" id="UP000243719"/>
    </source>
</evidence>
<dbReference type="PANTHER" id="PTHR13812:SF19">
    <property type="entry name" value="KETIMINE REDUCTASE MU-CRYSTALLIN"/>
    <property type="match status" value="1"/>
</dbReference>
<dbReference type="InterPro" id="IPR003462">
    <property type="entry name" value="ODC_Mu_crystall"/>
</dbReference>
<gene>
    <name evidence="1" type="ORF">SAMN05216551_11349</name>
</gene>
<dbReference type="InterPro" id="IPR036291">
    <property type="entry name" value="NAD(P)-bd_dom_sf"/>
</dbReference>
<dbReference type="EMBL" id="FNLO01000013">
    <property type="protein sequence ID" value="SDV50728.1"/>
    <property type="molecule type" value="Genomic_DNA"/>
</dbReference>
<protein>
    <submittedName>
        <fullName evidence="1">Ornithine cyclodeaminase</fullName>
    </submittedName>
</protein>
<dbReference type="SUPFAM" id="SSF51735">
    <property type="entry name" value="NAD(P)-binding Rossmann-fold domains"/>
    <property type="match status" value="1"/>
</dbReference>
<dbReference type="GO" id="GO:0005737">
    <property type="term" value="C:cytoplasm"/>
    <property type="evidence" value="ECO:0007669"/>
    <property type="project" value="TreeGrafter"/>
</dbReference>